<dbReference type="Proteomes" id="UP000177614">
    <property type="component" value="Unassembled WGS sequence"/>
</dbReference>
<name>A0A1F4XI30_9BACT</name>
<dbReference type="InterPro" id="IPR019927">
    <property type="entry name" value="Ribosomal_uL3_bac/org-type"/>
</dbReference>
<evidence type="ECO:0000256" key="2">
    <source>
        <dbReference type="ARBA" id="ARBA00022730"/>
    </source>
</evidence>
<keyword evidence="2" id="KW-0699">rRNA-binding</keyword>
<evidence type="ECO:0000256" key="7">
    <source>
        <dbReference type="SAM" id="MobiDB-lite"/>
    </source>
</evidence>
<keyword evidence="3" id="KW-0694">RNA-binding</keyword>
<protein>
    <recommendedName>
        <fullName evidence="6">50S ribosomal protein L3</fullName>
    </recommendedName>
</protein>
<dbReference type="SUPFAM" id="SSF50447">
    <property type="entry name" value="Translation proteins"/>
    <property type="match status" value="1"/>
</dbReference>
<feature type="compositionally biased region" description="Basic and acidic residues" evidence="7">
    <location>
        <begin position="123"/>
        <end position="132"/>
    </location>
</feature>
<evidence type="ECO:0000256" key="4">
    <source>
        <dbReference type="ARBA" id="ARBA00022980"/>
    </source>
</evidence>
<comment type="caution">
    <text evidence="8">The sequence shown here is derived from an EMBL/GenBank/DDBJ whole genome shotgun (WGS) entry which is preliminary data.</text>
</comment>
<proteinExistence type="inferred from homology"/>
<evidence type="ECO:0000256" key="6">
    <source>
        <dbReference type="NCBIfam" id="TIGR03625"/>
    </source>
</evidence>
<evidence type="ECO:0000313" key="9">
    <source>
        <dbReference type="Proteomes" id="UP000177614"/>
    </source>
</evidence>
<reference evidence="8 9" key="1">
    <citation type="journal article" date="2016" name="Nat. Commun.">
        <title>Thousands of microbial genomes shed light on interconnected biogeochemical processes in an aquifer system.</title>
        <authorList>
            <person name="Anantharaman K."/>
            <person name="Brown C.T."/>
            <person name="Hug L.A."/>
            <person name="Sharon I."/>
            <person name="Castelle C.J."/>
            <person name="Probst A.J."/>
            <person name="Thomas B.C."/>
            <person name="Singh A."/>
            <person name="Wilkins M.J."/>
            <person name="Karaoz U."/>
            <person name="Brodie E.L."/>
            <person name="Williams K.H."/>
            <person name="Hubbard S.S."/>
            <person name="Banfield J.F."/>
        </authorList>
    </citation>
    <scope>NUCLEOTIDE SEQUENCE [LARGE SCALE GENOMIC DNA]</scope>
</reference>
<keyword evidence="4 8" id="KW-0689">Ribosomal protein</keyword>
<comment type="similarity">
    <text evidence="1">Belongs to the universal ribosomal protein uL3 family.</text>
</comment>
<dbReference type="GO" id="GO:0006412">
    <property type="term" value="P:translation"/>
    <property type="evidence" value="ECO:0007669"/>
    <property type="project" value="UniProtKB-UniRule"/>
</dbReference>
<dbReference type="GO" id="GO:0019843">
    <property type="term" value="F:rRNA binding"/>
    <property type="evidence" value="ECO:0007669"/>
    <property type="project" value="UniProtKB-KW"/>
</dbReference>
<dbReference type="FunFam" id="2.40.30.10:FF:000004">
    <property type="entry name" value="50S ribosomal protein L3"/>
    <property type="match status" value="1"/>
</dbReference>
<dbReference type="EMBL" id="MEWR01000027">
    <property type="protein sequence ID" value="OGC81385.1"/>
    <property type="molecule type" value="Genomic_DNA"/>
</dbReference>
<dbReference type="InterPro" id="IPR009000">
    <property type="entry name" value="Transl_B-barrel_sf"/>
</dbReference>
<evidence type="ECO:0000256" key="3">
    <source>
        <dbReference type="ARBA" id="ARBA00022884"/>
    </source>
</evidence>
<dbReference type="NCBIfam" id="TIGR03625">
    <property type="entry name" value="L3_bact"/>
    <property type="match status" value="1"/>
</dbReference>
<evidence type="ECO:0000256" key="5">
    <source>
        <dbReference type="ARBA" id="ARBA00023274"/>
    </source>
</evidence>
<gene>
    <name evidence="8" type="ORF">A2V81_03975</name>
</gene>
<dbReference type="Gene3D" id="2.40.30.10">
    <property type="entry name" value="Translation factors"/>
    <property type="match status" value="2"/>
</dbReference>
<accession>A0A1F4XI30</accession>
<evidence type="ECO:0000256" key="1">
    <source>
        <dbReference type="ARBA" id="ARBA00006540"/>
    </source>
</evidence>
<sequence>MKGILGKKIGMASMPDSTGLITPVTLIEVMPNTVLQVKKVEKDGKNALILATGSRNKVKKNRYANFRFVREVLFDSIDGIEINAQVDLDRFEVGEKVHITGISKGKGFQGVMKRHNFAGNPDSHGHEDHREPGGFGGRTWPGRVAKGRKLPGHMGLDTVTLKNRAIISIDKDMHILAVQGPVPGSTNSFVKLWQ</sequence>
<organism evidence="8 9">
    <name type="scientific">Candidatus Abawacabacteria bacterium RBG_16_42_10</name>
    <dbReference type="NCBI Taxonomy" id="1817814"/>
    <lineage>
        <taxon>Bacteria</taxon>
        <taxon>Candidatus Abawacaibacteriota</taxon>
    </lineage>
</organism>
<feature type="region of interest" description="Disordered" evidence="7">
    <location>
        <begin position="119"/>
        <end position="139"/>
    </location>
</feature>
<dbReference type="Pfam" id="PF00297">
    <property type="entry name" value="Ribosomal_L3"/>
    <property type="match status" value="1"/>
</dbReference>
<dbReference type="PANTHER" id="PTHR11229:SF16">
    <property type="entry name" value="LARGE RIBOSOMAL SUBUNIT PROTEIN UL3C"/>
    <property type="match status" value="1"/>
</dbReference>
<dbReference type="STRING" id="1817814.A2V81_03975"/>
<dbReference type="GO" id="GO:0003735">
    <property type="term" value="F:structural constituent of ribosome"/>
    <property type="evidence" value="ECO:0007669"/>
    <property type="project" value="UniProtKB-UniRule"/>
</dbReference>
<dbReference type="AlphaFoldDB" id="A0A1F4XI30"/>
<dbReference type="InterPro" id="IPR000597">
    <property type="entry name" value="Ribosomal_uL3"/>
</dbReference>
<evidence type="ECO:0000313" key="8">
    <source>
        <dbReference type="EMBL" id="OGC81385.1"/>
    </source>
</evidence>
<keyword evidence="5" id="KW-0687">Ribonucleoprotein</keyword>
<dbReference type="GO" id="GO:0022625">
    <property type="term" value="C:cytosolic large ribosomal subunit"/>
    <property type="evidence" value="ECO:0007669"/>
    <property type="project" value="TreeGrafter"/>
</dbReference>
<dbReference type="PANTHER" id="PTHR11229">
    <property type="entry name" value="50S RIBOSOMAL PROTEIN L3"/>
    <property type="match status" value="1"/>
</dbReference>